<dbReference type="SUPFAM" id="SSF51604">
    <property type="entry name" value="Enolase C-terminal domain-like"/>
    <property type="match status" value="1"/>
</dbReference>
<dbReference type="Proteomes" id="UP000251993">
    <property type="component" value="Chromosome"/>
</dbReference>
<dbReference type="Gene3D" id="3.20.20.120">
    <property type="entry name" value="Enolase-like C-terminal domain"/>
    <property type="match status" value="1"/>
</dbReference>
<organism evidence="3 4">
    <name type="scientific">Runella rosea</name>
    <dbReference type="NCBI Taxonomy" id="2259595"/>
    <lineage>
        <taxon>Bacteria</taxon>
        <taxon>Pseudomonadati</taxon>
        <taxon>Bacteroidota</taxon>
        <taxon>Cytophagia</taxon>
        <taxon>Cytophagales</taxon>
        <taxon>Spirosomataceae</taxon>
        <taxon>Runella</taxon>
    </lineage>
</organism>
<reference evidence="3 4" key="1">
    <citation type="submission" date="2018-07" db="EMBL/GenBank/DDBJ databases">
        <title>Genome sequencing of Runella.</title>
        <authorList>
            <person name="Baek M.-G."/>
            <person name="Yi H."/>
        </authorList>
    </citation>
    <scope>NUCLEOTIDE SEQUENCE [LARGE SCALE GENOMIC DNA]</scope>
    <source>
        <strain evidence="3 4">HYN0085</strain>
    </source>
</reference>
<dbReference type="InterPro" id="IPR034593">
    <property type="entry name" value="DgoD-like"/>
</dbReference>
<dbReference type="Pfam" id="PF13378">
    <property type="entry name" value="MR_MLE_C"/>
    <property type="match status" value="1"/>
</dbReference>
<protein>
    <submittedName>
        <fullName evidence="3">Mandelate racemase/muconate lactonizing enzyme family protein</fullName>
    </submittedName>
</protein>
<dbReference type="InterPro" id="IPR013342">
    <property type="entry name" value="Mandelate_racemase_C"/>
</dbReference>
<dbReference type="Pfam" id="PF02746">
    <property type="entry name" value="MR_MLE_N"/>
    <property type="match status" value="1"/>
</dbReference>
<keyword evidence="1" id="KW-0456">Lyase</keyword>
<dbReference type="Gene3D" id="3.30.390.10">
    <property type="entry name" value="Enolase-like, N-terminal domain"/>
    <property type="match status" value="1"/>
</dbReference>
<evidence type="ECO:0000259" key="2">
    <source>
        <dbReference type="SMART" id="SM00922"/>
    </source>
</evidence>
<keyword evidence="4" id="KW-1185">Reference proteome</keyword>
<evidence type="ECO:0000313" key="4">
    <source>
        <dbReference type="Proteomes" id="UP000251993"/>
    </source>
</evidence>
<dbReference type="InterPro" id="IPR013341">
    <property type="entry name" value="Mandelate_racemase_N_dom"/>
</dbReference>
<dbReference type="PANTHER" id="PTHR48080">
    <property type="entry name" value="D-GALACTONATE DEHYDRATASE-RELATED"/>
    <property type="match status" value="1"/>
</dbReference>
<dbReference type="InterPro" id="IPR029017">
    <property type="entry name" value="Enolase-like_N"/>
</dbReference>
<evidence type="ECO:0000313" key="3">
    <source>
        <dbReference type="EMBL" id="AXE20459.1"/>
    </source>
</evidence>
<dbReference type="KEGG" id="run:DR864_23325"/>
<sequence>MQSRRNFLKTSLLTATLPLSAESLSGTDELPHWPQPNLKALFPEIIKIESVELLKTQGELMLVVRANGLLGITQCNDRMQHLTSLLKGLVLPHFVGKDARDLPQLVDNAYRLNSNYKYAGMPLWNSIGSVEIAVWDVLGKLLQQPVYQLLGKQVRNEYSVYISDFNREGDPEKIANQLLEKLTITGAIGVKIKVGGRMVNTPENAAQTRKYIPLLRKILGNEIIIYADANGSYTPHEGIEAGKLLEDNGVAIFEEPCNFEDEEGMKIVTKALSKIVLAGGEQDSNLYRFRRLARENVYDLLQPDMYYNGGILRALQVAEIAKKYGAVGIAPHTPKADPLIAPFWQVAALIPNLYGLQEFVYNPNEKKPNWHSDIRLTNGKMSIPNRAGLGIDYDPSIWQSAEKIV</sequence>
<dbReference type="SFLD" id="SFLDS00001">
    <property type="entry name" value="Enolase"/>
    <property type="match status" value="1"/>
</dbReference>
<dbReference type="CDD" id="cd03316">
    <property type="entry name" value="MR_like"/>
    <property type="match status" value="1"/>
</dbReference>
<name>A0A344TP88_9BACT</name>
<gene>
    <name evidence="3" type="ORF">DR864_23325</name>
</gene>
<feature type="domain" description="Mandelate racemase/muconate lactonizing enzyme C-terminal" evidence="2">
    <location>
        <begin position="171"/>
        <end position="275"/>
    </location>
</feature>
<dbReference type="GO" id="GO:0016829">
    <property type="term" value="F:lyase activity"/>
    <property type="evidence" value="ECO:0007669"/>
    <property type="project" value="UniProtKB-KW"/>
</dbReference>
<dbReference type="RefSeq" id="WP_114069222.1">
    <property type="nucleotide sequence ID" value="NZ_CP030850.1"/>
</dbReference>
<proteinExistence type="predicted"/>
<dbReference type="EMBL" id="CP030850">
    <property type="protein sequence ID" value="AXE20459.1"/>
    <property type="molecule type" value="Genomic_DNA"/>
</dbReference>
<dbReference type="GO" id="GO:0016854">
    <property type="term" value="F:racemase and epimerase activity"/>
    <property type="evidence" value="ECO:0007669"/>
    <property type="project" value="UniProtKB-ARBA"/>
</dbReference>
<dbReference type="AlphaFoldDB" id="A0A344TP88"/>
<dbReference type="PANTHER" id="PTHR48080:SF2">
    <property type="entry name" value="D-GALACTONATE DEHYDRATASE"/>
    <property type="match status" value="1"/>
</dbReference>
<evidence type="ECO:0000256" key="1">
    <source>
        <dbReference type="ARBA" id="ARBA00023239"/>
    </source>
</evidence>
<accession>A0A344TP88</accession>
<dbReference type="InterPro" id="IPR029065">
    <property type="entry name" value="Enolase_C-like"/>
</dbReference>
<dbReference type="OrthoDB" id="9775391at2"/>
<dbReference type="InterPro" id="IPR036849">
    <property type="entry name" value="Enolase-like_C_sf"/>
</dbReference>
<dbReference type="SUPFAM" id="SSF54826">
    <property type="entry name" value="Enolase N-terminal domain-like"/>
    <property type="match status" value="1"/>
</dbReference>
<dbReference type="SMART" id="SM00922">
    <property type="entry name" value="MR_MLE"/>
    <property type="match status" value="1"/>
</dbReference>